<proteinExistence type="predicted"/>
<reference evidence="1 2" key="1">
    <citation type="journal article" date="2017" name="Front. Cell. Infect. Microbiol.">
        <title>Chaperone-usher pili loci of human colonization factor-negative enterotoxigenic Escherichia coli.</title>
        <authorList>
            <person name="Del Canto F."/>
            <person name="Vidal R."/>
            <person name="Stine O.C."/>
            <person name="Pop M."/>
        </authorList>
    </citation>
    <scope>NUCLEOTIDE SEQUENCE [LARGE SCALE GENOMIC DNA]</scope>
    <source>
        <strain evidence="1 2">700324</strain>
    </source>
</reference>
<name>A0A854BF36_ECOLX</name>
<dbReference type="EMBL" id="LRKC01000173">
    <property type="protein sequence ID" value="OKV04458.1"/>
    <property type="molecule type" value="Genomic_DNA"/>
</dbReference>
<evidence type="ECO:0000313" key="2">
    <source>
        <dbReference type="Proteomes" id="UP000185794"/>
    </source>
</evidence>
<evidence type="ECO:0000313" key="1">
    <source>
        <dbReference type="EMBL" id="OKV04458.1"/>
    </source>
</evidence>
<dbReference type="Proteomes" id="UP000185794">
    <property type="component" value="Unassembled WGS sequence"/>
</dbReference>
<comment type="caution">
    <text evidence="1">The sequence shown here is derived from an EMBL/GenBank/DDBJ whole genome shotgun (WGS) entry which is preliminary data.</text>
</comment>
<protein>
    <submittedName>
        <fullName evidence="1">Uncharacterized protein</fullName>
    </submittedName>
</protein>
<accession>A0A854BF36</accession>
<gene>
    <name evidence="1" type="ORF">AWP47_27790</name>
</gene>
<dbReference type="AlphaFoldDB" id="A0A854BF36"/>
<sequence>MVKYKKTAKLLSFFNLFIFYKDLAFGRFLITIPPPYFKHGGFQFTGLLENNHKIATIKISSFLMRL</sequence>
<organism evidence="1 2">
    <name type="scientific">Escherichia coli</name>
    <dbReference type="NCBI Taxonomy" id="562"/>
    <lineage>
        <taxon>Bacteria</taxon>
        <taxon>Pseudomonadati</taxon>
        <taxon>Pseudomonadota</taxon>
        <taxon>Gammaproteobacteria</taxon>
        <taxon>Enterobacterales</taxon>
        <taxon>Enterobacteriaceae</taxon>
        <taxon>Escherichia</taxon>
    </lineage>
</organism>